<sequence>MSKVRSYAFVFVCQAGVLENKALLLAASLKRFLRCEHELIAAVPSPAARWGTLAADTTALLHDLGCRIEPITNLVADDYPIGNKISCMLLKTTMDRLVFIDSDILLTGPFDGDPAFDFPVAAKAVDLANLTEYRQWRRAYAAMKLKLPDDRVASTVYGQLVHPYFNAGLIAADPTSGFGDAWLESCRRIDAKWGVRLKRPHLDQIALPVAIKKLKLPYACLDERYNYPVHIKAIDYARPPLFAHYHSPPVLRREPMLVDLARDLCNERPALKQRIEADPEYAPLLTSGVGGAVVAPAAAGTAALQPSSPHRTPTPELIITGFPRSGTSYLCNLLHRYENCVVLNEPDGISRPLRKELIPYGVGAFYRDQRREILERRPILNKLKDGKVTDETMEANEQTQYLPAVTSRDFVLGVKSPLGFLSRLPAMRRAMPAAKLIVCIRNPFDVIASWKTTFSHLLSADVKKMSHGGLRDPFLSDRQRRALVDVGQLKNPAWRRAAWWRYLADQILDAVAMSGGANAGSAGLIVVPYTQAVTDPMSVMGRIFEGFNPGTLREPIEPSTVRAGKRDALDAEDLQAIRAVCLPTAALLGVAQ</sequence>
<dbReference type="Gene3D" id="3.40.50.300">
    <property type="entry name" value="P-loop containing nucleotide triphosphate hydrolases"/>
    <property type="match status" value="1"/>
</dbReference>
<dbReference type="AlphaFoldDB" id="A0A7M2WUM5"/>
<dbReference type="InterPro" id="IPR029044">
    <property type="entry name" value="Nucleotide-diphossugar_trans"/>
</dbReference>
<keyword evidence="2" id="KW-1185">Reference proteome</keyword>
<dbReference type="Pfam" id="PF13469">
    <property type="entry name" value="Sulfotransfer_3"/>
    <property type="match status" value="1"/>
</dbReference>
<evidence type="ECO:0000313" key="2">
    <source>
        <dbReference type="Proteomes" id="UP000593765"/>
    </source>
</evidence>
<name>A0A7M2WUM5_9BACT</name>
<dbReference type="SUPFAM" id="SSF52540">
    <property type="entry name" value="P-loop containing nucleoside triphosphate hydrolases"/>
    <property type="match status" value="1"/>
</dbReference>
<proteinExistence type="predicted"/>
<dbReference type="Gene3D" id="3.90.550.10">
    <property type="entry name" value="Spore Coat Polysaccharide Biosynthesis Protein SpsA, Chain A"/>
    <property type="match status" value="1"/>
</dbReference>
<dbReference type="Proteomes" id="UP000593765">
    <property type="component" value="Chromosome"/>
</dbReference>
<gene>
    <name evidence="1" type="ORF">IPV69_23940</name>
</gene>
<dbReference type="EMBL" id="CP063458">
    <property type="protein sequence ID" value="QOV89227.1"/>
    <property type="molecule type" value="Genomic_DNA"/>
</dbReference>
<protein>
    <submittedName>
        <fullName evidence="1">Sulfotransferase</fullName>
    </submittedName>
</protein>
<reference evidence="1 2" key="1">
    <citation type="submission" date="2020-10" db="EMBL/GenBank/DDBJ databases">
        <title>Wide distribution of Phycisphaera-like planctomycetes from WD2101 soil group in peatlands and genome analysis of the first cultivated representative.</title>
        <authorList>
            <person name="Dedysh S.N."/>
            <person name="Beletsky A.V."/>
            <person name="Ivanova A."/>
            <person name="Kulichevskaya I.S."/>
            <person name="Suzina N.E."/>
            <person name="Philippov D.A."/>
            <person name="Rakitin A.L."/>
            <person name="Mardanov A.V."/>
            <person name="Ravin N.V."/>
        </authorList>
    </citation>
    <scope>NUCLEOTIDE SEQUENCE [LARGE SCALE GENOMIC DNA]</scope>
    <source>
        <strain evidence="1 2">M1803</strain>
    </source>
</reference>
<organism evidence="1 2">
    <name type="scientific">Humisphaera borealis</name>
    <dbReference type="NCBI Taxonomy" id="2807512"/>
    <lineage>
        <taxon>Bacteria</taxon>
        <taxon>Pseudomonadati</taxon>
        <taxon>Planctomycetota</taxon>
        <taxon>Phycisphaerae</taxon>
        <taxon>Tepidisphaerales</taxon>
        <taxon>Tepidisphaeraceae</taxon>
        <taxon>Humisphaera</taxon>
    </lineage>
</organism>
<dbReference type="KEGG" id="hbs:IPV69_23940"/>
<dbReference type="SUPFAM" id="SSF53448">
    <property type="entry name" value="Nucleotide-diphospho-sugar transferases"/>
    <property type="match status" value="1"/>
</dbReference>
<dbReference type="RefSeq" id="WP_206292252.1">
    <property type="nucleotide sequence ID" value="NZ_CP063458.1"/>
</dbReference>
<dbReference type="InterPro" id="IPR027417">
    <property type="entry name" value="P-loop_NTPase"/>
</dbReference>
<accession>A0A7M2WUM5</accession>
<evidence type="ECO:0000313" key="1">
    <source>
        <dbReference type="EMBL" id="QOV89227.1"/>
    </source>
</evidence>